<dbReference type="STRING" id="1227484.C471_07526"/>
<dbReference type="PANTHER" id="PTHR13460:SF0">
    <property type="entry name" value="MALECTIN"/>
    <property type="match status" value="1"/>
</dbReference>
<dbReference type="InterPro" id="IPR006558">
    <property type="entry name" value="LamG-like"/>
</dbReference>
<protein>
    <recommendedName>
        <fullName evidence="12">LamG-like jellyroll fold domain-containing protein</fullName>
    </recommendedName>
</protein>
<accession>M0E0Y6</accession>
<feature type="region of interest" description="Disordered" evidence="11">
    <location>
        <begin position="198"/>
        <end position="230"/>
    </location>
</feature>
<evidence type="ECO:0000256" key="3">
    <source>
        <dbReference type="ARBA" id="ARBA00022692"/>
    </source>
</evidence>
<evidence type="ECO:0000313" key="13">
    <source>
        <dbReference type="EMBL" id="ELZ40708.1"/>
    </source>
</evidence>
<feature type="compositionally biased region" description="Polar residues" evidence="11">
    <location>
        <begin position="198"/>
        <end position="216"/>
    </location>
</feature>
<evidence type="ECO:0000256" key="8">
    <source>
        <dbReference type="ARBA" id="ARBA00023157"/>
    </source>
</evidence>
<dbReference type="InterPro" id="IPR021720">
    <property type="entry name" value="Malectin_dom"/>
</dbReference>
<reference evidence="13 14" key="1">
    <citation type="journal article" date="2014" name="PLoS Genet.">
        <title>Phylogenetically driven sequencing of extremely halophilic archaea reveals strategies for static and dynamic osmo-response.</title>
        <authorList>
            <person name="Becker E.A."/>
            <person name="Seitzer P.M."/>
            <person name="Tritt A."/>
            <person name="Larsen D."/>
            <person name="Krusor M."/>
            <person name="Yao A.I."/>
            <person name="Wu D."/>
            <person name="Madern D."/>
            <person name="Eisen J.A."/>
            <person name="Darling A.E."/>
            <person name="Facciotti M.T."/>
        </authorList>
    </citation>
    <scope>NUCLEOTIDE SEQUENCE [LARGE SCALE GENOMIC DNA]</scope>
    <source>
        <strain evidence="13 14">DSM 1137</strain>
    </source>
</reference>
<evidence type="ECO:0000256" key="1">
    <source>
        <dbReference type="ARBA" id="ARBA00004115"/>
    </source>
</evidence>
<keyword evidence="9" id="KW-0325">Glycoprotein</keyword>
<dbReference type="Pfam" id="PF13385">
    <property type="entry name" value="Laminin_G_3"/>
    <property type="match status" value="1"/>
</dbReference>
<dbReference type="SUPFAM" id="SSF49899">
    <property type="entry name" value="Concanavalin A-like lectins/glucanases"/>
    <property type="match status" value="1"/>
</dbReference>
<dbReference type="Gene3D" id="2.60.120.560">
    <property type="entry name" value="Exo-inulinase, domain 1"/>
    <property type="match status" value="1"/>
</dbReference>
<evidence type="ECO:0000256" key="10">
    <source>
        <dbReference type="ARBA" id="ARBA00023277"/>
    </source>
</evidence>
<keyword evidence="10" id="KW-0119">Carbohydrate metabolism</keyword>
<dbReference type="Gene3D" id="2.60.120.430">
    <property type="entry name" value="Galactose-binding lectin"/>
    <property type="match status" value="1"/>
</dbReference>
<dbReference type="GO" id="GO:0016020">
    <property type="term" value="C:membrane"/>
    <property type="evidence" value="ECO:0007669"/>
    <property type="project" value="TreeGrafter"/>
</dbReference>
<dbReference type="AlphaFoldDB" id="M0E0Y6"/>
<dbReference type="InterPro" id="IPR010496">
    <property type="entry name" value="AL/BT2_dom"/>
</dbReference>
<evidence type="ECO:0000256" key="7">
    <source>
        <dbReference type="ARBA" id="ARBA00023136"/>
    </source>
</evidence>
<comment type="similarity">
    <text evidence="2">Belongs to the malectin family.</text>
</comment>
<sequence>MSDSEYGDAQVHLEYRIPEDVEGEGPLRGNSGVLMMGKYEIQILDTHENPVEADEWAGAYTHQNGPNHDSVREPGEWQQLDLVWQAPRFSGGELDKPAQVTAFLNGVAVQTRLVVDGSNEGFAVNPYNEHGKMPLHLREDGSEIDFQNVWIREEDTQLTGGEPTEPEQVSAPFGFDAGGSFIDGTVTIDGLDYVADSSSVTASGDPSASSTDTAAQPNMYPDPPNPIEGTEHDALYQTEMFGGDLTLDVEIENGLYEVTLYFAETSSALTEGDRVFDISIQGTQVLSEFDIYSEAGGHNIALSRTFSDIEVTDGVLTISTNTISDNSKICGLEIREINKVGHWTFEAGNVDGDTVLDRSEYGHDGTINGGVTTDLSAPTPATGGAAEFNGTDGTVVVPDAEGLDPGAYTVSAWVKTDGTGPWAAVLGKGGSMWCGFENQTGLPRFDPYNGAEQGDFFTSDTAVDDGNWHHVVYRHAPSEDVSSIYIDGQMAGSLDAATESPDSDTPLAIASKSQTTSGFKDWFSGAIADVRLYNVPLSESKITMLSQQG</sequence>
<keyword evidence="3" id="KW-0812">Transmembrane</keyword>
<dbReference type="GO" id="GO:0016787">
    <property type="term" value="F:hydrolase activity"/>
    <property type="evidence" value="ECO:0007669"/>
    <property type="project" value="InterPro"/>
</dbReference>
<name>M0E0Y6_9EURY</name>
<keyword evidence="6" id="KW-1133">Transmembrane helix</keyword>
<dbReference type="InterPro" id="IPR039155">
    <property type="entry name" value="MLEC"/>
</dbReference>
<organism evidence="13 14">
    <name type="scientific">Halorubrum saccharovorum DSM 1137</name>
    <dbReference type="NCBI Taxonomy" id="1227484"/>
    <lineage>
        <taxon>Archaea</taxon>
        <taxon>Methanobacteriati</taxon>
        <taxon>Methanobacteriota</taxon>
        <taxon>Stenosarchaea group</taxon>
        <taxon>Halobacteria</taxon>
        <taxon>Halobacteriales</taxon>
        <taxon>Haloferacaceae</taxon>
        <taxon>Halorubrum</taxon>
    </lineage>
</organism>
<evidence type="ECO:0000256" key="6">
    <source>
        <dbReference type="ARBA" id="ARBA00022989"/>
    </source>
</evidence>
<dbReference type="SUPFAM" id="SSF49785">
    <property type="entry name" value="Galactose-binding domain-like"/>
    <property type="match status" value="1"/>
</dbReference>
<evidence type="ECO:0000259" key="12">
    <source>
        <dbReference type="SMART" id="SM00560"/>
    </source>
</evidence>
<evidence type="ECO:0000313" key="14">
    <source>
        <dbReference type="Proteomes" id="UP000011514"/>
    </source>
</evidence>
<keyword evidence="5" id="KW-0256">Endoplasmic reticulum</keyword>
<comment type="caution">
    <text evidence="13">The sequence shown here is derived from an EMBL/GenBank/DDBJ whole genome shotgun (WGS) entry which is preliminary data.</text>
</comment>
<comment type="subcellular location">
    <subcellularLocation>
        <location evidence="1">Endoplasmic reticulum membrane</location>
        <topology evidence="1">Single-pass type I membrane protein</topology>
    </subcellularLocation>
</comment>
<keyword evidence="8" id="KW-1015">Disulfide bond</keyword>
<dbReference type="eggNOG" id="arCOG07813">
    <property type="taxonomic scope" value="Archaea"/>
</dbReference>
<dbReference type="Pfam" id="PF11721">
    <property type="entry name" value="Malectin"/>
    <property type="match status" value="1"/>
</dbReference>
<dbReference type="SMART" id="SM00560">
    <property type="entry name" value="LamGL"/>
    <property type="match status" value="1"/>
</dbReference>
<dbReference type="Proteomes" id="UP000011514">
    <property type="component" value="Unassembled WGS sequence"/>
</dbReference>
<evidence type="ECO:0000256" key="4">
    <source>
        <dbReference type="ARBA" id="ARBA00022729"/>
    </source>
</evidence>
<dbReference type="Gene3D" id="2.60.120.200">
    <property type="match status" value="1"/>
</dbReference>
<dbReference type="InterPro" id="IPR013320">
    <property type="entry name" value="ConA-like_dom_sf"/>
</dbReference>
<proteinExistence type="inferred from homology"/>
<dbReference type="PATRIC" id="fig|1227484.4.peg.1527"/>
<evidence type="ECO:0000256" key="9">
    <source>
        <dbReference type="ARBA" id="ARBA00023180"/>
    </source>
</evidence>
<evidence type="ECO:0000256" key="11">
    <source>
        <dbReference type="SAM" id="MobiDB-lite"/>
    </source>
</evidence>
<dbReference type="PANTHER" id="PTHR13460">
    <property type="match status" value="1"/>
</dbReference>
<feature type="domain" description="LamG-like jellyroll fold" evidence="12">
    <location>
        <begin position="406"/>
        <end position="540"/>
    </location>
</feature>
<gene>
    <name evidence="13" type="ORF">C471_07526</name>
</gene>
<keyword evidence="4" id="KW-0732">Signal</keyword>
<dbReference type="InterPro" id="IPR008979">
    <property type="entry name" value="Galactose-bd-like_sf"/>
</dbReference>
<evidence type="ECO:0000256" key="2">
    <source>
        <dbReference type="ARBA" id="ARBA00009141"/>
    </source>
</evidence>
<keyword evidence="14" id="KW-1185">Reference proteome</keyword>
<dbReference type="Pfam" id="PF06439">
    <property type="entry name" value="3keto-disac_hyd"/>
    <property type="match status" value="1"/>
</dbReference>
<dbReference type="EMBL" id="AOJE01000023">
    <property type="protein sequence ID" value="ELZ40708.1"/>
    <property type="molecule type" value="Genomic_DNA"/>
</dbReference>
<keyword evidence="7" id="KW-0472">Membrane</keyword>
<evidence type="ECO:0000256" key="5">
    <source>
        <dbReference type="ARBA" id="ARBA00022824"/>
    </source>
</evidence>
<dbReference type="GO" id="GO:0030246">
    <property type="term" value="F:carbohydrate binding"/>
    <property type="evidence" value="ECO:0007669"/>
    <property type="project" value="InterPro"/>
</dbReference>